<dbReference type="OrthoDB" id="2442170at2759"/>
<protein>
    <submittedName>
        <fullName evidence="1">4593_t:CDS:1</fullName>
    </submittedName>
</protein>
<proteinExistence type="predicted"/>
<dbReference type="AlphaFoldDB" id="A0A9N9KD77"/>
<sequence length="96" mass="11050">AELHQFLMMYKLENEINTGTKDFPGEMLKPENIQVTLPDNIYKLLVEYYNNCYQSTFVPIGEIGPSTTVRPLINQFGRIRIGSEIFGSSMAPRYQK</sequence>
<evidence type="ECO:0000313" key="2">
    <source>
        <dbReference type="Proteomes" id="UP000789405"/>
    </source>
</evidence>
<name>A0A9N9KD77_9GLOM</name>
<comment type="caution">
    <text evidence="1">The sequence shown here is derived from an EMBL/GenBank/DDBJ whole genome shotgun (WGS) entry which is preliminary data.</text>
</comment>
<reference evidence="1" key="1">
    <citation type="submission" date="2021-06" db="EMBL/GenBank/DDBJ databases">
        <authorList>
            <person name="Kallberg Y."/>
            <person name="Tangrot J."/>
            <person name="Rosling A."/>
        </authorList>
    </citation>
    <scope>NUCLEOTIDE SEQUENCE</scope>
    <source>
        <strain evidence="1">MA453B</strain>
    </source>
</reference>
<feature type="non-terminal residue" evidence="1">
    <location>
        <position position="96"/>
    </location>
</feature>
<accession>A0A9N9KD77</accession>
<feature type="non-terminal residue" evidence="1">
    <location>
        <position position="1"/>
    </location>
</feature>
<gene>
    <name evidence="1" type="ORF">DERYTH_LOCUS27419</name>
</gene>
<keyword evidence="2" id="KW-1185">Reference proteome</keyword>
<dbReference type="Proteomes" id="UP000789405">
    <property type="component" value="Unassembled WGS sequence"/>
</dbReference>
<evidence type="ECO:0000313" key="1">
    <source>
        <dbReference type="EMBL" id="CAG8823043.1"/>
    </source>
</evidence>
<dbReference type="EMBL" id="CAJVPY010062923">
    <property type="protein sequence ID" value="CAG8823043.1"/>
    <property type="molecule type" value="Genomic_DNA"/>
</dbReference>
<organism evidence="1 2">
    <name type="scientific">Dentiscutata erythropus</name>
    <dbReference type="NCBI Taxonomy" id="1348616"/>
    <lineage>
        <taxon>Eukaryota</taxon>
        <taxon>Fungi</taxon>
        <taxon>Fungi incertae sedis</taxon>
        <taxon>Mucoromycota</taxon>
        <taxon>Glomeromycotina</taxon>
        <taxon>Glomeromycetes</taxon>
        <taxon>Diversisporales</taxon>
        <taxon>Gigasporaceae</taxon>
        <taxon>Dentiscutata</taxon>
    </lineage>
</organism>